<keyword evidence="5 7" id="KW-0472">Membrane</keyword>
<keyword evidence="4 7" id="KW-1133">Transmembrane helix</keyword>
<dbReference type="InterPro" id="IPR011701">
    <property type="entry name" value="MFS"/>
</dbReference>
<keyword evidence="10" id="KW-1185">Reference proteome</keyword>
<keyword evidence="3 7" id="KW-0812">Transmembrane</keyword>
<accession>A0A017S5X7</accession>
<feature type="transmembrane region" description="Helical" evidence="7">
    <location>
        <begin position="370"/>
        <end position="388"/>
    </location>
</feature>
<evidence type="ECO:0000313" key="9">
    <source>
        <dbReference type="EMBL" id="EYE92256.1"/>
    </source>
</evidence>
<comment type="similarity">
    <text evidence="6">Belongs to the major facilitator superfamily. Allantoate permease family.</text>
</comment>
<feature type="transmembrane region" description="Helical" evidence="7">
    <location>
        <begin position="276"/>
        <end position="297"/>
    </location>
</feature>
<dbReference type="Gene3D" id="1.20.1250.20">
    <property type="entry name" value="MFS general substrate transporter like domains"/>
    <property type="match status" value="2"/>
</dbReference>
<feature type="transmembrane region" description="Helical" evidence="7">
    <location>
        <begin position="341"/>
        <end position="358"/>
    </location>
</feature>
<dbReference type="OrthoDB" id="2985014at2759"/>
<comment type="subcellular location">
    <subcellularLocation>
        <location evidence="1">Membrane</location>
        <topology evidence="1">Multi-pass membrane protein</topology>
    </subcellularLocation>
</comment>
<dbReference type="HOGENOM" id="CLU_001265_0_1_1"/>
<feature type="transmembrane region" description="Helical" evidence="7">
    <location>
        <begin position="74"/>
        <end position="93"/>
    </location>
</feature>
<dbReference type="InterPro" id="IPR036259">
    <property type="entry name" value="MFS_trans_sf"/>
</dbReference>
<evidence type="ECO:0000256" key="4">
    <source>
        <dbReference type="ARBA" id="ARBA00022989"/>
    </source>
</evidence>
<reference evidence="10" key="1">
    <citation type="journal article" date="2014" name="Nat. Commun.">
        <title>Genomic adaptations of the halophilic Dead Sea filamentous fungus Eurotium rubrum.</title>
        <authorList>
            <person name="Kis-Papo T."/>
            <person name="Weig A.R."/>
            <person name="Riley R."/>
            <person name="Persoh D."/>
            <person name="Salamov A."/>
            <person name="Sun H."/>
            <person name="Lipzen A."/>
            <person name="Wasser S.P."/>
            <person name="Rambold G."/>
            <person name="Grigoriev I.V."/>
            <person name="Nevo E."/>
        </authorList>
    </citation>
    <scope>NUCLEOTIDE SEQUENCE [LARGE SCALE GENOMIC DNA]</scope>
    <source>
        <strain evidence="10">CBS 135680</strain>
    </source>
</reference>
<dbReference type="SUPFAM" id="SSF103473">
    <property type="entry name" value="MFS general substrate transporter"/>
    <property type="match status" value="1"/>
</dbReference>
<dbReference type="AlphaFoldDB" id="A0A017S5X7"/>
<dbReference type="PROSITE" id="PS50850">
    <property type="entry name" value="MFS"/>
    <property type="match status" value="1"/>
</dbReference>
<dbReference type="InterPro" id="IPR020846">
    <property type="entry name" value="MFS_dom"/>
</dbReference>
<dbReference type="GeneID" id="63702079"/>
<dbReference type="GO" id="GO:0005886">
    <property type="term" value="C:plasma membrane"/>
    <property type="evidence" value="ECO:0007669"/>
    <property type="project" value="TreeGrafter"/>
</dbReference>
<dbReference type="FunFam" id="1.20.1250.20:FF:000068">
    <property type="entry name" value="MFS general substrate transporter"/>
    <property type="match status" value="1"/>
</dbReference>
<dbReference type="PANTHER" id="PTHR43791">
    <property type="entry name" value="PERMEASE-RELATED"/>
    <property type="match status" value="1"/>
</dbReference>
<evidence type="ECO:0000256" key="6">
    <source>
        <dbReference type="ARBA" id="ARBA00037968"/>
    </source>
</evidence>
<evidence type="ECO:0000259" key="8">
    <source>
        <dbReference type="PROSITE" id="PS50850"/>
    </source>
</evidence>
<feature type="transmembrane region" description="Helical" evidence="7">
    <location>
        <begin position="317"/>
        <end position="334"/>
    </location>
</feature>
<dbReference type="Pfam" id="PF07690">
    <property type="entry name" value="MFS_1"/>
    <property type="match status" value="1"/>
</dbReference>
<evidence type="ECO:0000256" key="5">
    <source>
        <dbReference type="ARBA" id="ARBA00023136"/>
    </source>
</evidence>
<keyword evidence="2" id="KW-0813">Transport</keyword>
<organism evidence="9 10">
    <name type="scientific">Aspergillus ruber (strain CBS 135680)</name>
    <dbReference type="NCBI Taxonomy" id="1388766"/>
    <lineage>
        <taxon>Eukaryota</taxon>
        <taxon>Fungi</taxon>
        <taxon>Dikarya</taxon>
        <taxon>Ascomycota</taxon>
        <taxon>Pezizomycotina</taxon>
        <taxon>Eurotiomycetes</taxon>
        <taxon>Eurotiomycetidae</taxon>
        <taxon>Eurotiales</taxon>
        <taxon>Aspergillaceae</taxon>
        <taxon>Aspergillus</taxon>
        <taxon>Aspergillus subgen. Aspergillus</taxon>
    </lineage>
</organism>
<evidence type="ECO:0000256" key="3">
    <source>
        <dbReference type="ARBA" id="ARBA00022692"/>
    </source>
</evidence>
<name>A0A017S5X7_ASPRC</name>
<dbReference type="GO" id="GO:0022857">
    <property type="term" value="F:transmembrane transporter activity"/>
    <property type="evidence" value="ECO:0007669"/>
    <property type="project" value="InterPro"/>
</dbReference>
<proteinExistence type="inferred from homology"/>
<protein>
    <submittedName>
        <fullName evidence="9">MFS general substrate transporter</fullName>
    </submittedName>
</protein>
<feature type="transmembrane region" description="Helical" evidence="7">
    <location>
        <begin position="113"/>
        <end position="131"/>
    </location>
</feature>
<evidence type="ECO:0000313" key="10">
    <source>
        <dbReference type="Proteomes" id="UP000019804"/>
    </source>
</evidence>
<gene>
    <name evidence="9" type="ORF">EURHEDRAFT_525676</name>
</gene>
<evidence type="ECO:0000256" key="1">
    <source>
        <dbReference type="ARBA" id="ARBA00004141"/>
    </source>
</evidence>
<feature type="transmembrane region" description="Helical" evidence="7">
    <location>
        <begin position="432"/>
        <end position="453"/>
    </location>
</feature>
<dbReference type="Proteomes" id="UP000019804">
    <property type="component" value="Unassembled WGS sequence"/>
</dbReference>
<dbReference type="EMBL" id="KK088438">
    <property type="protein sequence ID" value="EYE92256.1"/>
    <property type="molecule type" value="Genomic_DNA"/>
</dbReference>
<dbReference type="PANTHER" id="PTHR43791:SF46">
    <property type="entry name" value="MAJOR FACILITATOR SUPERFAMILY (MFS) PROFILE DOMAIN-CONTAINING PROTEIN-RELATED"/>
    <property type="match status" value="1"/>
</dbReference>
<feature type="domain" description="Major facilitator superfamily (MFS) profile" evidence="8">
    <location>
        <begin position="38"/>
        <end position="489"/>
    </location>
</feature>
<feature type="transmembrane region" description="Helical" evidence="7">
    <location>
        <begin position="137"/>
        <end position="160"/>
    </location>
</feature>
<feature type="transmembrane region" description="Helical" evidence="7">
    <location>
        <begin position="400"/>
        <end position="420"/>
    </location>
</feature>
<feature type="transmembrane region" description="Helical" evidence="7">
    <location>
        <begin position="172"/>
        <end position="193"/>
    </location>
</feature>
<feature type="transmembrane region" description="Helical" evidence="7">
    <location>
        <begin position="205"/>
        <end position="227"/>
    </location>
</feature>
<evidence type="ECO:0000256" key="2">
    <source>
        <dbReference type="ARBA" id="ARBA00022448"/>
    </source>
</evidence>
<sequence>MTGLLPDNDTKNGRQKEVAVELEQQRPSLIDPSDDLPPLTYTTEAKLLRKIDLRLLPSNVANALVYGLKEDLNISGVQVSTALAMFFITYILFEIPWNITLKRLTPRVWPDEIVSICMLCFGLTTMCTGFVRNYGGFLATRLVLGLAEAGIFPGCAYLMGSWYRRREAQRRFSLYLSATCLATAFGGLIAAAIGNMDGMGSLPGWRWIFIIEGILTVLLALVCFVFLPNFPEQAKWLTDEEREYVRARLRAEQGSSALDRRITVRDVWEVIKDPKAIITGILHLTVSVPGTMGTYFAPTIIENLGIYSPIQTQWHTVPVWMVAFVLTLVVAYGSDKIGNRYALTIVCAVISIVGYAILFEMDNVQVRYGALFLAIAGVHALMPLEVCWNAMNLGGHHRRAVGSAWQVSVGSLGGIIGTYAFRQEDAPEYRLSYALCIGFTCASAALCTMYWAWCRWLNRQRASQGWGRDLSEEEKERLGDRSPSYRLML</sequence>
<dbReference type="FunFam" id="1.20.1250.20:FF:000018">
    <property type="entry name" value="MFS transporter permease"/>
    <property type="match status" value="1"/>
</dbReference>
<evidence type="ECO:0000256" key="7">
    <source>
        <dbReference type="SAM" id="Phobius"/>
    </source>
</evidence>
<dbReference type="RefSeq" id="XP_040635944.1">
    <property type="nucleotide sequence ID" value="XM_040786955.1"/>
</dbReference>